<feature type="region of interest" description="Disordered" evidence="1">
    <location>
        <begin position="29"/>
        <end position="53"/>
    </location>
</feature>
<proteinExistence type="predicted"/>
<sequence length="88" mass="9717">MKRAVTQDWSSPVLTHLLPIPTSPHCLPIPPNNPTLSAPTSQQPHTVYPTSQPPHTVCPASLTSHTFTYYCLIPLDSLLFTDSPRQTQ</sequence>
<organism evidence="2 3">
    <name type="scientific">Petrolisthes manimaculis</name>
    <dbReference type="NCBI Taxonomy" id="1843537"/>
    <lineage>
        <taxon>Eukaryota</taxon>
        <taxon>Metazoa</taxon>
        <taxon>Ecdysozoa</taxon>
        <taxon>Arthropoda</taxon>
        <taxon>Crustacea</taxon>
        <taxon>Multicrustacea</taxon>
        <taxon>Malacostraca</taxon>
        <taxon>Eumalacostraca</taxon>
        <taxon>Eucarida</taxon>
        <taxon>Decapoda</taxon>
        <taxon>Pleocyemata</taxon>
        <taxon>Anomura</taxon>
        <taxon>Galatheoidea</taxon>
        <taxon>Porcellanidae</taxon>
        <taxon>Petrolisthes</taxon>
    </lineage>
</organism>
<protein>
    <submittedName>
        <fullName evidence="2">Uncharacterized protein</fullName>
    </submittedName>
</protein>
<keyword evidence="3" id="KW-1185">Reference proteome</keyword>
<feature type="compositionally biased region" description="Polar residues" evidence="1">
    <location>
        <begin position="34"/>
        <end position="53"/>
    </location>
</feature>
<comment type="caution">
    <text evidence="2">The sequence shown here is derived from an EMBL/GenBank/DDBJ whole genome shotgun (WGS) entry which is preliminary data.</text>
</comment>
<dbReference type="Proteomes" id="UP001292094">
    <property type="component" value="Unassembled WGS sequence"/>
</dbReference>
<name>A0AAE1NJJ9_9EUCA</name>
<accession>A0AAE1NJJ9</accession>
<evidence type="ECO:0000256" key="1">
    <source>
        <dbReference type="SAM" id="MobiDB-lite"/>
    </source>
</evidence>
<evidence type="ECO:0000313" key="2">
    <source>
        <dbReference type="EMBL" id="KAK4291225.1"/>
    </source>
</evidence>
<dbReference type="EMBL" id="JAWZYT010005217">
    <property type="protein sequence ID" value="KAK4291225.1"/>
    <property type="molecule type" value="Genomic_DNA"/>
</dbReference>
<gene>
    <name evidence="2" type="ORF">Pmani_035941</name>
</gene>
<dbReference type="AlphaFoldDB" id="A0AAE1NJJ9"/>
<evidence type="ECO:0000313" key="3">
    <source>
        <dbReference type="Proteomes" id="UP001292094"/>
    </source>
</evidence>
<reference evidence="2" key="1">
    <citation type="submission" date="2023-11" db="EMBL/GenBank/DDBJ databases">
        <title>Genome assemblies of two species of porcelain crab, Petrolisthes cinctipes and Petrolisthes manimaculis (Anomura: Porcellanidae).</title>
        <authorList>
            <person name="Angst P."/>
        </authorList>
    </citation>
    <scope>NUCLEOTIDE SEQUENCE</scope>
    <source>
        <strain evidence="2">PB745_02</strain>
        <tissue evidence="2">Gill</tissue>
    </source>
</reference>